<gene>
    <name evidence="4" type="ORF">TRFO_33110</name>
</gene>
<feature type="region of interest" description="Disordered" evidence="2">
    <location>
        <begin position="529"/>
        <end position="548"/>
    </location>
</feature>
<keyword evidence="5" id="KW-1185">Reference proteome</keyword>
<keyword evidence="1" id="KW-0175">Coiled coil</keyword>
<comment type="caution">
    <text evidence="4">The sequence shown here is derived from an EMBL/GenBank/DDBJ whole genome shotgun (WGS) entry which is preliminary data.</text>
</comment>
<evidence type="ECO:0000313" key="5">
    <source>
        <dbReference type="Proteomes" id="UP000179807"/>
    </source>
</evidence>
<proteinExistence type="predicted"/>
<sequence>MDTKNASKWLKGPLPPLAESILTSGLISNKTVKDGSISCKVKLTESQNIKLTNQTENFPKPKLRSSSTVSSSLMMNDIPRPSRSQQSFEKIPFSNPCKTHTIEEIVENPQKHYKLKEAPIISSKHHSNIKDLTNTVIHELDSNLANLMLSNADLENTLLNQIDYKDKMIQIYNFTFNQIILQEKSIYSERALLLRRLMEFYNSLVSELDNIQKNVKLQEEFFINVTKKLESEKSEMIQLLKDKIKNEEVLQQNIELLENKNKILNDESNNKDIQISSTSYEIDFLKGQIMQLQFKIQNKKENKKLLQNAISQRDDESKKQLQQIESLTKVIEEFHQGETGYIQKYHDKCKEIEMFKLEIEKLKKEIYDFSHKERYDVAIDTEDLPKKEIKKSSIQKDSNLLPQKEATTGVTQIKSFFRPRQSLPSAMNNRDNNWNLAELMKPQQQSNEEPIIKPKINDSDSYLLQKPQKKAISRISTQQHIPSVNSLMKKRSSKEKIASLSSGVSTESLSFPTESYFDFVQKSNASIQTSPRLLETSEEKEATNSNSLNKNDIFHTSQKYIVDIDNYGMKIDKILFIQPPNYNVDHQKVSDIPDLLSIIMPFLSRPYIAKHLTDMKILDNSSVHNIVKNEKPLVWGLQLIHNFFLDPFIRANENLNRASIEVIFTDWITRQYNLQHLVNQVIADFGYLLLRNYGTSKMMAFFYEILEGRYTITQLSFISYTLFIFNAIYASMSSRRT</sequence>
<feature type="coiled-coil region" evidence="1">
    <location>
        <begin position="240"/>
        <end position="316"/>
    </location>
</feature>
<protein>
    <submittedName>
        <fullName evidence="4">Uncharacterized protein</fullName>
    </submittedName>
</protein>
<accession>A0A1J4JRS7</accession>
<keyword evidence="3" id="KW-0472">Membrane</keyword>
<dbReference type="RefSeq" id="XP_068353374.1">
    <property type="nucleotide sequence ID" value="XM_068508890.1"/>
</dbReference>
<dbReference type="EMBL" id="MLAK01000964">
    <property type="protein sequence ID" value="OHT00238.1"/>
    <property type="molecule type" value="Genomic_DNA"/>
</dbReference>
<dbReference type="VEuPathDB" id="TrichDB:TRFO_33110"/>
<dbReference type="AlphaFoldDB" id="A0A1J4JRS7"/>
<dbReference type="Proteomes" id="UP000179807">
    <property type="component" value="Unassembled WGS sequence"/>
</dbReference>
<evidence type="ECO:0000256" key="3">
    <source>
        <dbReference type="SAM" id="Phobius"/>
    </source>
</evidence>
<evidence type="ECO:0000256" key="2">
    <source>
        <dbReference type="SAM" id="MobiDB-lite"/>
    </source>
</evidence>
<organism evidence="4 5">
    <name type="scientific">Tritrichomonas foetus</name>
    <dbReference type="NCBI Taxonomy" id="1144522"/>
    <lineage>
        <taxon>Eukaryota</taxon>
        <taxon>Metamonada</taxon>
        <taxon>Parabasalia</taxon>
        <taxon>Tritrichomonadida</taxon>
        <taxon>Tritrichomonadidae</taxon>
        <taxon>Tritrichomonas</taxon>
    </lineage>
</organism>
<feature type="transmembrane region" description="Helical" evidence="3">
    <location>
        <begin position="715"/>
        <end position="732"/>
    </location>
</feature>
<dbReference type="GeneID" id="94843594"/>
<keyword evidence="3" id="KW-0812">Transmembrane</keyword>
<evidence type="ECO:0000256" key="1">
    <source>
        <dbReference type="SAM" id="Coils"/>
    </source>
</evidence>
<name>A0A1J4JRS7_9EUKA</name>
<keyword evidence="3" id="KW-1133">Transmembrane helix</keyword>
<reference evidence="4" key="1">
    <citation type="submission" date="2016-10" db="EMBL/GenBank/DDBJ databases">
        <authorList>
            <person name="Benchimol M."/>
            <person name="Almeida L.G."/>
            <person name="Vasconcelos A.T."/>
            <person name="Perreira-Neves A."/>
            <person name="Rosa I.A."/>
            <person name="Tasca T."/>
            <person name="Bogo M.R."/>
            <person name="de Souza W."/>
        </authorList>
    </citation>
    <scope>NUCLEOTIDE SEQUENCE [LARGE SCALE GENOMIC DNA]</scope>
    <source>
        <strain evidence="4">K</strain>
    </source>
</reference>
<evidence type="ECO:0000313" key="4">
    <source>
        <dbReference type="EMBL" id="OHT00238.1"/>
    </source>
</evidence>